<protein>
    <submittedName>
        <fullName evidence="1">Uncharacterized protein</fullName>
    </submittedName>
</protein>
<comment type="caution">
    <text evidence="1">The sequence shown here is derived from an EMBL/GenBank/DDBJ whole genome shotgun (WGS) entry which is preliminary data.</text>
</comment>
<gene>
    <name evidence="1" type="ORF">AA0521_1873</name>
</gene>
<proteinExistence type="predicted"/>
<name>A0ABQ0PIU0_9PROT</name>
<reference evidence="1" key="1">
    <citation type="submission" date="2013-04" db="EMBL/GenBank/DDBJ databases">
        <title>The genome sequencing project of 58 acetic acid bacteria.</title>
        <authorList>
            <person name="Okamoto-Kainuma A."/>
            <person name="Ishikawa M."/>
            <person name="Umino S."/>
            <person name="Koizumi Y."/>
            <person name="Shiwa Y."/>
            <person name="Yoshikawa H."/>
            <person name="Matsutani M."/>
            <person name="Matsushita K."/>
        </authorList>
    </citation>
    <scope>NUCLEOTIDE SEQUENCE</scope>
    <source>
        <strain evidence="1">NRIC 0521</strain>
    </source>
</reference>
<dbReference type="Gene3D" id="3.40.50.1820">
    <property type="entry name" value="alpha/beta hydrolase"/>
    <property type="match status" value="1"/>
</dbReference>
<dbReference type="Proteomes" id="UP001061452">
    <property type="component" value="Unassembled WGS sequence"/>
</dbReference>
<dbReference type="SUPFAM" id="SSF53474">
    <property type="entry name" value="alpha/beta-Hydrolases"/>
    <property type="match status" value="1"/>
</dbReference>
<organism evidence="1 2">
    <name type="scientific">Komagataeibacter intermedius NRIC 0521</name>
    <dbReference type="NCBI Taxonomy" id="1307934"/>
    <lineage>
        <taxon>Bacteria</taxon>
        <taxon>Pseudomonadati</taxon>
        <taxon>Pseudomonadota</taxon>
        <taxon>Alphaproteobacteria</taxon>
        <taxon>Acetobacterales</taxon>
        <taxon>Acetobacteraceae</taxon>
        <taxon>Komagataeibacter</taxon>
    </lineage>
</organism>
<evidence type="ECO:0000313" key="1">
    <source>
        <dbReference type="EMBL" id="GBQ71278.1"/>
    </source>
</evidence>
<dbReference type="InterPro" id="IPR029058">
    <property type="entry name" value="AB_hydrolase_fold"/>
</dbReference>
<accession>A0ABQ0PIU0</accession>
<evidence type="ECO:0000313" key="2">
    <source>
        <dbReference type="Proteomes" id="UP001061452"/>
    </source>
</evidence>
<sequence length="99" mass="10913">MGAMTSVWLMARHPETFAAGLIIAGQQRPANVISLARQKILIITGSEDDKATPWNEKCVPVWKKAGGTVVRPKEQLDPALIFPVDRQQKLTDQVNGYLS</sequence>
<dbReference type="EMBL" id="BAQJ01000102">
    <property type="protein sequence ID" value="GBQ71278.1"/>
    <property type="molecule type" value="Genomic_DNA"/>
</dbReference>
<keyword evidence="2" id="KW-1185">Reference proteome</keyword>